<organism evidence="2 3">
    <name type="scientific">Henriciella marina</name>
    <dbReference type="NCBI Taxonomy" id="453851"/>
    <lineage>
        <taxon>Bacteria</taxon>
        <taxon>Pseudomonadati</taxon>
        <taxon>Pseudomonadota</taxon>
        <taxon>Alphaproteobacteria</taxon>
        <taxon>Hyphomonadales</taxon>
        <taxon>Hyphomonadaceae</taxon>
        <taxon>Henriciella</taxon>
    </lineage>
</organism>
<feature type="chain" id="PRO_5046587559" description="Tetratricopeptide repeat protein" evidence="1">
    <location>
        <begin position="18"/>
        <end position="340"/>
    </location>
</feature>
<name>A0ABT4LWN0_9PROT</name>
<reference evidence="2" key="1">
    <citation type="submission" date="2022-12" db="EMBL/GenBank/DDBJ databases">
        <title>Bacterial isolates from different developmental stages of Nematostella vectensis.</title>
        <authorList>
            <person name="Fraune S."/>
        </authorList>
    </citation>
    <scope>NUCLEOTIDE SEQUENCE</scope>
    <source>
        <strain evidence="2">G21632-S1</strain>
    </source>
</reference>
<proteinExistence type="predicted"/>
<accession>A0ABT4LWN0</accession>
<keyword evidence="1" id="KW-0732">Signal</keyword>
<dbReference type="Proteomes" id="UP001083770">
    <property type="component" value="Unassembled WGS sequence"/>
</dbReference>
<dbReference type="PROSITE" id="PS51257">
    <property type="entry name" value="PROKAR_LIPOPROTEIN"/>
    <property type="match status" value="1"/>
</dbReference>
<evidence type="ECO:0000313" key="3">
    <source>
        <dbReference type="Proteomes" id="UP001083770"/>
    </source>
</evidence>
<evidence type="ECO:0000256" key="1">
    <source>
        <dbReference type="SAM" id="SignalP"/>
    </source>
</evidence>
<keyword evidence="3" id="KW-1185">Reference proteome</keyword>
<evidence type="ECO:0008006" key="4">
    <source>
        <dbReference type="Google" id="ProtNLM"/>
    </source>
</evidence>
<comment type="caution">
    <text evidence="2">The sequence shown here is derived from an EMBL/GenBank/DDBJ whole genome shotgun (WGS) entry which is preliminary data.</text>
</comment>
<feature type="signal peptide" evidence="1">
    <location>
        <begin position="1"/>
        <end position="17"/>
    </location>
</feature>
<dbReference type="EMBL" id="JAPWGW010000003">
    <property type="protein sequence ID" value="MCZ4298741.1"/>
    <property type="molecule type" value="Genomic_DNA"/>
</dbReference>
<dbReference type="RefSeq" id="WP_269402804.1">
    <property type="nucleotide sequence ID" value="NZ_JAPWGW010000003.1"/>
</dbReference>
<evidence type="ECO:0000313" key="2">
    <source>
        <dbReference type="EMBL" id="MCZ4298741.1"/>
    </source>
</evidence>
<sequence>MKLALSLIAVAGLTACATPGIDYSARLVPANTEAVETRTVDVGRFNGPAGNWYASEFEAMLSNATFDGMPWFSIARYSDGYVPDGQRAGIYEGNIDIEGYEAEEYSTSQTECVEWDGPFDCERRAEVEQICLRETVNVSVTPRLIEYGSGRMIYQDTFFGSSSAESCEDVYVVGRRGRRGHGGGWTYGLSAGMQPPPGLVRDALVSTLSDIRNEIAPRNAVMRAVFVKDAMDPVVAADPRFESAVDAGNRSPDASCAVWQDLHVQYPSAPAVTHNLAACYESAANFNEAHALYAEAAQQARASGMQVDPQYADSLSRLSAYRNGLQVLDRLTGYTAPAIN</sequence>
<gene>
    <name evidence="2" type="ORF">O4G74_11780</name>
</gene>
<protein>
    <recommendedName>
        <fullName evidence="4">Tetratricopeptide repeat protein</fullName>
    </recommendedName>
</protein>